<sequence length="307" mass="33213">MLYTISIPSVIDTCTSEPRDPRRCAVAISHTYSGVMARANPIPQPWRKRPTSSCATDRAVTKRMNAIAKRRPPNELVGMRPCYLDLPANDPSASIEPIQENSASVGTVGSGECFGWVSFDSTGDVQPIAQPVQTMERLRPLVSINVVKVNTNATAHRMPKIQNDQCDPTALSRSAKNCKIIKPNTQQVEATIDEAIDFTFAGNISPSTAHGSGPNPMQYTVTNTISDMIGSQPRLSTDGDSVCLRKKYSPIVPSEMHIPPADVSRMGFRPSRSTISGVAPLASTCTAPTRMVETAGDRLLPVLSKMF</sequence>
<evidence type="ECO:0000313" key="1">
    <source>
        <dbReference type="EnsemblMetazoa" id="ACOM028485-PA.1"/>
    </source>
</evidence>
<dbReference type="AlphaFoldDB" id="A0A8W7PBW2"/>
<dbReference type="Proteomes" id="UP000075882">
    <property type="component" value="Unassembled WGS sequence"/>
</dbReference>
<organism evidence="1">
    <name type="scientific">Anopheles coluzzii</name>
    <name type="common">African malaria mosquito</name>
    <dbReference type="NCBI Taxonomy" id="1518534"/>
    <lineage>
        <taxon>Eukaryota</taxon>
        <taxon>Metazoa</taxon>
        <taxon>Ecdysozoa</taxon>
        <taxon>Arthropoda</taxon>
        <taxon>Hexapoda</taxon>
        <taxon>Insecta</taxon>
        <taxon>Pterygota</taxon>
        <taxon>Neoptera</taxon>
        <taxon>Endopterygota</taxon>
        <taxon>Diptera</taxon>
        <taxon>Nematocera</taxon>
        <taxon>Culicoidea</taxon>
        <taxon>Culicidae</taxon>
        <taxon>Anophelinae</taxon>
        <taxon>Anopheles</taxon>
    </lineage>
</organism>
<protein>
    <submittedName>
        <fullName evidence="1">Uncharacterized protein</fullName>
    </submittedName>
</protein>
<reference evidence="1" key="1">
    <citation type="submission" date="2022-08" db="UniProtKB">
        <authorList>
            <consortium name="EnsemblMetazoa"/>
        </authorList>
    </citation>
    <scope>IDENTIFICATION</scope>
</reference>
<accession>A0A8W7PBW2</accession>
<dbReference type="EnsemblMetazoa" id="ACOM028485-RA">
    <property type="protein sequence ID" value="ACOM028485-PA.1"/>
    <property type="gene ID" value="ACOM028485"/>
</dbReference>
<proteinExistence type="predicted"/>
<name>A0A8W7PBW2_ANOCL</name>